<dbReference type="HAMAP" id="MF_02070">
    <property type="entry name" value="TagA_TarA"/>
    <property type="match status" value="1"/>
</dbReference>
<comment type="pathway">
    <text evidence="5">Cell wall biogenesis; teichoic acid biosynthesis.</text>
</comment>
<reference evidence="6 7" key="1">
    <citation type="submission" date="2021-04" db="EMBL/GenBank/DDBJ databases">
        <authorList>
            <person name="Rakotoarivonina H."/>
        </authorList>
    </citation>
    <scope>NUCLEOTIDE SEQUENCE [LARGE SCALE GENOMIC DNA]</scope>
    <source>
        <strain evidence="6 7">XE</strain>
    </source>
</reference>
<dbReference type="RefSeq" id="WP_213485610.1">
    <property type="nucleotide sequence ID" value="NZ_CAJRAY010000081.1"/>
</dbReference>
<comment type="similarity">
    <text evidence="5">Belongs to the glycosyltransferase 26 family. TagA/TarA subfamily.</text>
</comment>
<dbReference type="EMBL" id="CAJRAY010000081">
    <property type="protein sequence ID" value="CAG5091471.1"/>
    <property type="molecule type" value="Genomic_DNA"/>
</dbReference>
<accession>A0ABM8V790</accession>
<evidence type="ECO:0000256" key="3">
    <source>
        <dbReference type="ARBA" id="ARBA00022944"/>
    </source>
</evidence>
<gene>
    <name evidence="6" type="primary">txxe 3141-tagA</name>
    <name evidence="6" type="ORF">TXXE_15755</name>
</gene>
<evidence type="ECO:0000256" key="4">
    <source>
        <dbReference type="ARBA" id="ARBA00023316"/>
    </source>
</evidence>
<dbReference type="GO" id="GO:0047244">
    <property type="term" value="F:N-acetylglucosaminyldiphosphoundecaprenol N-acetyl-beta-D-mannosaminyltransferase activity"/>
    <property type="evidence" value="ECO:0007669"/>
    <property type="project" value="UniProtKB-EC"/>
</dbReference>
<keyword evidence="7" id="KW-1185">Reference proteome</keyword>
<keyword evidence="4 5" id="KW-0961">Cell wall biogenesis/degradation</keyword>
<sequence>MSQKPDYPAVPIFGLPFSKMNMAETVEYLARAVEARRPTQVITGNPIMVMAALERPDYYRVMEQAELIVPDGAGIVWASRFAGNPVPERVAGFDLLHELMREGERRRWSAYLLGARQEVVEEVARRLQERYPLVRIAGWRNGYFGPEDDAGVVAAIREAAPDLLFVARDALTTQEPWIARYKHELGVPVMMGVGGSFDVIAGRTKRAPVFFQKLGLEWLYRLLRQPSRAGRMAALPRFVLKVLRAGRKLGERPASVRETEMKKI</sequence>
<keyword evidence="1 5" id="KW-0328">Glycosyltransferase</keyword>
<dbReference type="InterPro" id="IPR004629">
    <property type="entry name" value="WecG_TagA_CpsF"/>
</dbReference>
<evidence type="ECO:0000256" key="1">
    <source>
        <dbReference type="ARBA" id="ARBA00022676"/>
    </source>
</evidence>
<comment type="caution">
    <text evidence="6">The sequence shown here is derived from an EMBL/GenBank/DDBJ whole genome shotgun (WGS) entry which is preliminary data.</text>
</comment>
<dbReference type="InterPro" id="IPR034714">
    <property type="entry name" value="TagA_TarA"/>
</dbReference>
<evidence type="ECO:0000313" key="7">
    <source>
        <dbReference type="Proteomes" id="UP000681526"/>
    </source>
</evidence>
<dbReference type="Pfam" id="PF03808">
    <property type="entry name" value="Glyco_tran_WecG"/>
    <property type="match status" value="1"/>
</dbReference>
<name>A0ABM8V790_THEXY</name>
<comment type="function">
    <text evidence="5">Catalyzes the conversion of GlcNAc-PP-undecaprenol into ManNAc-GlcNAc-PP-undecaprenol, the first committed lipid intermediate in the de novo synthesis of teichoic acid.</text>
</comment>
<dbReference type="CDD" id="cd06533">
    <property type="entry name" value="Glyco_transf_WecG_TagA"/>
    <property type="match status" value="1"/>
</dbReference>
<evidence type="ECO:0000313" key="6">
    <source>
        <dbReference type="EMBL" id="CAG5091471.1"/>
    </source>
</evidence>
<evidence type="ECO:0000256" key="2">
    <source>
        <dbReference type="ARBA" id="ARBA00022679"/>
    </source>
</evidence>
<dbReference type="PANTHER" id="PTHR34136:SF1">
    <property type="entry name" value="UDP-N-ACETYL-D-MANNOSAMINURONIC ACID TRANSFERASE"/>
    <property type="match status" value="1"/>
</dbReference>
<protein>
    <recommendedName>
        <fullName evidence="5">N-acetylglucosaminyldiphosphoundecaprenol N-acetyl-beta-D-mannosaminyltransferase</fullName>
        <ecNumber evidence="5">2.4.1.187</ecNumber>
    </recommendedName>
    <alternativeName>
        <fullName evidence="5">N-acetylmannosaminyltransferase</fullName>
    </alternativeName>
    <alternativeName>
        <fullName evidence="5">UDP-N-acetylmannosamine transferase</fullName>
    </alternativeName>
    <alternativeName>
        <fullName evidence="5">UDP-N-acetylmannosamine:N-acetylglucosaminyl pyrophosphorylundecaprenol N-acetylmannosaminyltransferase</fullName>
    </alternativeName>
</protein>
<dbReference type="PANTHER" id="PTHR34136">
    <property type="match status" value="1"/>
</dbReference>
<dbReference type="Proteomes" id="UP000681526">
    <property type="component" value="Unassembled WGS sequence"/>
</dbReference>
<dbReference type="NCBIfam" id="TIGR00696">
    <property type="entry name" value="wecG_tagA_cpsF"/>
    <property type="match status" value="1"/>
</dbReference>
<keyword evidence="2 5" id="KW-0808">Transferase</keyword>
<dbReference type="EC" id="2.4.1.187" evidence="5"/>
<keyword evidence="3 5" id="KW-0777">Teichoic acid biosynthesis</keyword>
<comment type="catalytic activity">
    <reaction evidence="5">
        <text>UDP-N-acetyl-alpha-D-mannosamine + N-acetyl-alpha-D-glucosaminyl-di-trans,octa-cis-undecaprenyl diphosphate = N-acetyl-beta-D-mannosaminyl-(1-&gt;4)-N-acetyl-alpha-D-glucosaminyl di-trans,octa-cis-undecaprenyl diphosphate + UDP + H(+)</text>
        <dbReference type="Rhea" id="RHEA:16053"/>
        <dbReference type="ChEBI" id="CHEBI:15378"/>
        <dbReference type="ChEBI" id="CHEBI:58223"/>
        <dbReference type="ChEBI" id="CHEBI:62959"/>
        <dbReference type="ChEBI" id="CHEBI:68623"/>
        <dbReference type="ChEBI" id="CHEBI:132210"/>
        <dbReference type="EC" id="2.4.1.187"/>
    </reaction>
</comment>
<organism evidence="6 7">
    <name type="scientific">Thermobacillus xylanilyticus</name>
    <dbReference type="NCBI Taxonomy" id="76633"/>
    <lineage>
        <taxon>Bacteria</taxon>
        <taxon>Bacillati</taxon>
        <taxon>Bacillota</taxon>
        <taxon>Bacilli</taxon>
        <taxon>Bacillales</taxon>
        <taxon>Paenibacillaceae</taxon>
        <taxon>Thermobacillus</taxon>
    </lineage>
</organism>
<evidence type="ECO:0000256" key="5">
    <source>
        <dbReference type="HAMAP-Rule" id="MF_02070"/>
    </source>
</evidence>
<proteinExistence type="inferred from homology"/>